<evidence type="ECO:0000256" key="1">
    <source>
        <dbReference type="SAM" id="MobiDB-lite"/>
    </source>
</evidence>
<feature type="region of interest" description="Disordered" evidence="1">
    <location>
        <begin position="53"/>
        <end position="72"/>
    </location>
</feature>
<gene>
    <name evidence="2" type="ORF">HDIA_2247</name>
</gene>
<sequence>MSNIDNELPPTVKEVFDETVKVAGVFLDDGAIFSAAGILRRLADRLERHGHAVNEQLEKAGRQEQQGGEIEQ</sequence>
<dbReference type="KEGG" id="hdi:HDIA_2247"/>
<feature type="compositionally biased region" description="Basic and acidic residues" evidence="1">
    <location>
        <begin position="53"/>
        <end position="62"/>
    </location>
</feature>
<name>A0A2C9D6L6_9HYPH</name>
<evidence type="ECO:0000313" key="3">
    <source>
        <dbReference type="Proteomes" id="UP000223606"/>
    </source>
</evidence>
<evidence type="ECO:0000313" key="2">
    <source>
        <dbReference type="EMBL" id="SON55788.1"/>
    </source>
</evidence>
<protein>
    <submittedName>
        <fullName evidence="2">Uncharacterized protein</fullName>
    </submittedName>
</protein>
<dbReference type="RefSeq" id="WP_099556248.1">
    <property type="nucleotide sequence ID" value="NZ_LT960614.1"/>
</dbReference>
<proteinExistence type="predicted"/>
<feature type="compositionally biased region" description="Low complexity" evidence="1">
    <location>
        <begin position="63"/>
        <end position="72"/>
    </location>
</feature>
<dbReference type="EMBL" id="LT960614">
    <property type="protein sequence ID" value="SON55788.1"/>
    <property type="molecule type" value="Genomic_DNA"/>
</dbReference>
<organism evidence="2 3">
    <name type="scientific">Hartmannibacter diazotrophicus</name>
    <dbReference type="NCBI Taxonomy" id="1482074"/>
    <lineage>
        <taxon>Bacteria</taxon>
        <taxon>Pseudomonadati</taxon>
        <taxon>Pseudomonadota</taxon>
        <taxon>Alphaproteobacteria</taxon>
        <taxon>Hyphomicrobiales</taxon>
        <taxon>Pleomorphomonadaceae</taxon>
        <taxon>Hartmannibacter</taxon>
    </lineage>
</organism>
<dbReference type="Proteomes" id="UP000223606">
    <property type="component" value="Chromosome 1"/>
</dbReference>
<dbReference type="AlphaFoldDB" id="A0A2C9D6L6"/>
<reference evidence="3" key="1">
    <citation type="submission" date="2017-09" db="EMBL/GenBank/DDBJ databases">
        <title>Genome sequence of Nannocystis excedens DSM 71.</title>
        <authorList>
            <person name="Blom J."/>
        </authorList>
    </citation>
    <scope>NUCLEOTIDE SEQUENCE [LARGE SCALE GENOMIC DNA]</scope>
    <source>
        <strain evidence="3">type strain: E19</strain>
    </source>
</reference>
<accession>A0A2C9D6L6</accession>
<keyword evidence="3" id="KW-1185">Reference proteome</keyword>